<proteinExistence type="predicted"/>
<evidence type="ECO:0000313" key="1">
    <source>
        <dbReference type="EMBL" id="GGY01736.1"/>
    </source>
</evidence>
<organism evidence="1 2">
    <name type="scientific">Streptomyces minutiscleroticus</name>
    <dbReference type="NCBI Taxonomy" id="68238"/>
    <lineage>
        <taxon>Bacteria</taxon>
        <taxon>Bacillati</taxon>
        <taxon>Actinomycetota</taxon>
        <taxon>Actinomycetes</taxon>
        <taxon>Kitasatosporales</taxon>
        <taxon>Streptomycetaceae</taxon>
        <taxon>Streptomyces</taxon>
    </lineage>
</organism>
<dbReference type="EMBL" id="BMVU01000046">
    <property type="protein sequence ID" value="GGY01736.1"/>
    <property type="molecule type" value="Genomic_DNA"/>
</dbReference>
<reference evidence="1" key="1">
    <citation type="journal article" date="2014" name="Int. J. Syst. Evol. Microbiol.">
        <title>Complete genome sequence of Corynebacterium casei LMG S-19264T (=DSM 44701T), isolated from a smear-ripened cheese.</title>
        <authorList>
            <consortium name="US DOE Joint Genome Institute (JGI-PGF)"/>
            <person name="Walter F."/>
            <person name="Albersmeier A."/>
            <person name="Kalinowski J."/>
            <person name="Ruckert C."/>
        </authorList>
    </citation>
    <scope>NUCLEOTIDE SEQUENCE</scope>
    <source>
        <strain evidence="1">JCM 4790</strain>
    </source>
</reference>
<dbReference type="AlphaFoldDB" id="A0A918U6V2"/>
<protein>
    <submittedName>
        <fullName evidence="1">Uncharacterized protein</fullName>
    </submittedName>
</protein>
<sequence length="168" mass="18126">MEASTIIVAIGILTSCSEPTDKKEYDTPKALCGVSVDQNLIAPFLPSGERIEIQEKNPSPNLKRCQVNVDGKMALIASEEWWEGGDDIIDVAKGNPEVDSAEPTDDGTYIYSRTGGVGRVKSCTNPDHPDQALYTTIRADSSNKIDESTMQKLIAAYTKAVGRSSACQ</sequence>
<name>A0A918U6V2_9ACTN</name>
<gene>
    <name evidence="1" type="ORF">GCM10010358_64640</name>
</gene>
<comment type="caution">
    <text evidence="1">The sequence shown here is derived from an EMBL/GenBank/DDBJ whole genome shotgun (WGS) entry which is preliminary data.</text>
</comment>
<accession>A0A918U6V2</accession>
<reference evidence="1" key="2">
    <citation type="submission" date="2020-09" db="EMBL/GenBank/DDBJ databases">
        <authorList>
            <person name="Sun Q."/>
            <person name="Ohkuma M."/>
        </authorList>
    </citation>
    <scope>NUCLEOTIDE SEQUENCE</scope>
    <source>
        <strain evidence="1">JCM 4790</strain>
    </source>
</reference>
<dbReference type="Proteomes" id="UP000619244">
    <property type="component" value="Unassembled WGS sequence"/>
</dbReference>
<evidence type="ECO:0000313" key="2">
    <source>
        <dbReference type="Proteomes" id="UP000619244"/>
    </source>
</evidence>
<keyword evidence="2" id="KW-1185">Reference proteome</keyword>